<keyword evidence="2" id="KW-1133">Transmembrane helix</keyword>
<keyword evidence="2" id="KW-0812">Transmembrane</keyword>
<feature type="compositionally biased region" description="Basic and acidic residues" evidence="1">
    <location>
        <begin position="78"/>
        <end position="92"/>
    </location>
</feature>
<dbReference type="KEGG" id="vg:20041592"/>
<keyword evidence="2" id="KW-0472">Membrane</keyword>
<evidence type="ECO:0000313" key="4">
    <source>
        <dbReference type="Proteomes" id="UP000028667"/>
    </source>
</evidence>
<proteinExistence type="predicted"/>
<accession>A0A076FGX2</accession>
<sequence length="382" mass="44207">MFSKENVPMILGVSMFVILVIVSIIIIKMNGEDKKDNEDETIDSDPDTVSDSDSDSDPDTDTDSETDPDTDNFEYNTDDEKERSERESKMDDTLVMKFKTDSNSIKKMITKLEEIHSLMVEGICVSKSQVKSSIRSFLGMRVNVDSNCNEILEEMRGYYGFNKSTVDDRFGDPDNIELVLDSILDIAEILIPNEICKDNKLNKNMIQEYLFDIIDAICDGNTAYTRSRIGYKLNTQSSVFKKIIYKVNIINKTLIKKIVCQTDQGKFFLKGYVTEFIVSFFLNIDKNDMRNFRSCSEAASLHKEFFRNNLRKKFRKYLKKDDKQLLLTTTNKNKLLDIYDGFIIHIIEMTKIILDRICIEDKPNRDQLEELIEDIVDSFCSE</sequence>
<evidence type="ECO:0000256" key="1">
    <source>
        <dbReference type="SAM" id="MobiDB-lite"/>
    </source>
</evidence>
<organism evidence="3 4">
    <name type="scientific">Aureococcus anophagefferens virus</name>
    <dbReference type="NCBI Taxonomy" id="1474867"/>
    <lineage>
        <taxon>Viruses</taxon>
        <taxon>Varidnaviria</taxon>
        <taxon>Bamfordvirae</taxon>
        <taxon>Nucleocytoviricota</taxon>
        <taxon>Megaviricetes</taxon>
        <taxon>Imitervirales</taxon>
        <taxon>Schizomimiviridae</taxon>
        <taxon>Kratosvirus</taxon>
        <taxon>Kratosvirus quantuckense</taxon>
    </lineage>
</organism>
<feature type="region of interest" description="Disordered" evidence="1">
    <location>
        <begin position="33"/>
        <end position="92"/>
    </location>
</feature>
<dbReference type="Proteomes" id="UP000028667">
    <property type="component" value="Segment"/>
</dbReference>
<dbReference type="GeneID" id="20041592"/>
<protein>
    <submittedName>
        <fullName evidence="3">Uncharacterized protein</fullName>
    </submittedName>
</protein>
<feature type="transmembrane region" description="Helical" evidence="2">
    <location>
        <begin position="6"/>
        <end position="27"/>
    </location>
</feature>
<dbReference type="RefSeq" id="YP_009052180.1">
    <property type="nucleotide sequence ID" value="NC_024697.1"/>
</dbReference>
<evidence type="ECO:0000256" key="2">
    <source>
        <dbReference type="SAM" id="Phobius"/>
    </source>
</evidence>
<reference evidence="3 4" key="1">
    <citation type="journal article" date="2014" name="Virology">
        <title>Genome of brown tide virus (AaV), the little giant of the Megaviridae, elucidates NCLDV genome expansion and host-virus coevolution.</title>
        <authorList>
            <person name="Moniruzzaman M."/>
            <person name="LeCleir G.R."/>
            <person name="Brown C.M."/>
            <person name="Gobler C.J."/>
            <person name="Bidle K.D."/>
            <person name="Wilson W.H."/>
            <person name="Wilhelm S.W."/>
        </authorList>
    </citation>
    <scope>NUCLEOTIDE SEQUENCE [LARGE SCALE GENOMIC DNA]</scope>
    <source>
        <strain evidence="3">BtV-01</strain>
    </source>
</reference>
<evidence type="ECO:0000313" key="3">
    <source>
        <dbReference type="EMBL" id="AII16987.1"/>
    </source>
</evidence>
<feature type="compositionally biased region" description="Acidic residues" evidence="1">
    <location>
        <begin position="38"/>
        <end position="77"/>
    </location>
</feature>
<dbReference type="EMBL" id="KJ645900">
    <property type="protein sequence ID" value="AII16987.1"/>
    <property type="molecule type" value="Genomic_DNA"/>
</dbReference>
<gene>
    <name evidence="3" type="ORF">AaV_103</name>
</gene>
<keyword evidence="4" id="KW-1185">Reference proteome</keyword>
<name>A0A076FGX2_9VIRU</name>